<dbReference type="GO" id="GO:0061630">
    <property type="term" value="F:ubiquitin protein ligase activity"/>
    <property type="evidence" value="ECO:0007669"/>
    <property type="project" value="UniProtKB-EC"/>
</dbReference>
<sequence length="712" mass="76780">MQGRGGAINSFVDTVNVDQGSAPNNTRMVQHNSLNNMLSPVETRLSNYAVTSGGAMQTNVFTDEVQSFGGWSSGESSSRLSLENPVNDGEIKMECGWSPPPFYGVHSGAGPRSEGRQIQPTNILFPERVNNGQIGNWVRNGSMYFQGSSSNHIPLNLNLNEGYTGSSASNQPGVAASIGPNLHNSAGLERERTSNAFDNVGSSFGSSNYMVEENSSGSALGSWGLSCKRKALEGTSGQAYSDGSSSCSQQVENGVWHAGPARNDTSSSMSLSTHSQVIPPDQLNLRVGFGSREVTTAAFPSSSVRRTNPGNQQESYPLSLSSAAVSRHSTFTSANQSPRPAPYNGSLDLRSTATVGANSSPPQNQPCAMHISAGNLPPFWAGAFSSPAGNLSINARDRGAGLQEEANIRNVPRNNAENPMLITESETRNMAQDPTGWTLASGTVTTSEGVPSSTRTGAGSSIHPPHTPWVSLHIPSVHSQQRLSEFSPWSLFPSIDSEAAVHSGNFPQQPVGPSLSSQEMVGSGSSSQGNIPPYSRSASLWERQGDEILGMPHSLRALAVDIEGRHQLVSEIRQVLNAMRRGENLRIEDYMLFDQFLYHGVAEMPDRHRDMRLDVDNMSYEELLALEERIGDVSTGLSEETILELMKQQKYLSIALQSSQDMEPCCICQEEYVGGDDLGTLDCGHEFHVNCIKQWLMQKNLCPICKTTALFK</sequence>
<dbReference type="GO" id="GO:0043161">
    <property type="term" value="P:proteasome-mediated ubiquitin-dependent protein catabolic process"/>
    <property type="evidence" value="ECO:0007669"/>
    <property type="project" value="UniProtKB-ARBA"/>
</dbReference>
<dbReference type="AlphaFoldDB" id="A0AAV5KDD0"/>
<name>A0AAV5KDD0_9ROSI</name>
<feature type="region of interest" description="Disordered" evidence="10">
    <location>
        <begin position="257"/>
        <end position="276"/>
    </location>
</feature>
<keyword evidence="6 9" id="KW-0863">Zinc-finger</keyword>
<keyword evidence="8" id="KW-0862">Zinc</keyword>
<evidence type="ECO:0000256" key="6">
    <source>
        <dbReference type="ARBA" id="ARBA00022771"/>
    </source>
</evidence>
<evidence type="ECO:0000256" key="2">
    <source>
        <dbReference type="ARBA" id="ARBA00004906"/>
    </source>
</evidence>
<evidence type="ECO:0000256" key="1">
    <source>
        <dbReference type="ARBA" id="ARBA00000900"/>
    </source>
</evidence>
<dbReference type="FunFam" id="3.30.40.10:FF:000309">
    <property type="entry name" value="E3 ubiquitin-protein ligase MBR2"/>
    <property type="match status" value="1"/>
</dbReference>
<comment type="caution">
    <text evidence="12">The sequence shown here is derived from an EMBL/GenBank/DDBJ whole genome shotgun (WGS) entry which is preliminary data.</text>
</comment>
<evidence type="ECO:0000259" key="11">
    <source>
        <dbReference type="PROSITE" id="PS50089"/>
    </source>
</evidence>
<evidence type="ECO:0000256" key="5">
    <source>
        <dbReference type="ARBA" id="ARBA00022723"/>
    </source>
</evidence>
<dbReference type="Proteomes" id="UP001054252">
    <property type="component" value="Unassembled WGS sequence"/>
</dbReference>
<reference evidence="12 13" key="1">
    <citation type="journal article" date="2021" name="Commun. Biol.">
        <title>The genome of Shorea leprosula (Dipterocarpaceae) highlights the ecological relevance of drought in aseasonal tropical rainforests.</title>
        <authorList>
            <person name="Ng K.K.S."/>
            <person name="Kobayashi M.J."/>
            <person name="Fawcett J.A."/>
            <person name="Hatakeyama M."/>
            <person name="Paape T."/>
            <person name="Ng C.H."/>
            <person name="Ang C.C."/>
            <person name="Tnah L.H."/>
            <person name="Lee C.T."/>
            <person name="Nishiyama T."/>
            <person name="Sese J."/>
            <person name="O'Brien M.J."/>
            <person name="Copetti D."/>
            <person name="Mohd Noor M.I."/>
            <person name="Ong R.C."/>
            <person name="Putra M."/>
            <person name="Sireger I.Z."/>
            <person name="Indrioko S."/>
            <person name="Kosugi Y."/>
            <person name="Izuno A."/>
            <person name="Isagi Y."/>
            <person name="Lee S.L."/>
            <person name="Shimizu K.K."/>
        </authorList>
    </citation>
    <scope>NUCLEOTIDE SEQUENCE [LARGE SCALE GENOMIC DNA]</scope>
    <source>
        <strain evidence="12">214</strain>
    </source>
</reference>
<dbReference type="InterPro" id="IPR001841">
    <property type="entry name" value="Znf_RING"/>
</dbReference>
<evidence type="ECO:0000256" key="10">
    <source>
        <dbReference type="SAM" id="MobiDB-lite"/>
    </source>
</evidence>
<dbReference type="InterPro" id="IPR045191">
    <property type="entry name" value="MBR1/2-like"/>
</dbReference>
<dbReference type="GO" id="GO:0010228">
    <property type="term" value="P:vegetative to reproductive phase transition of meristem"/>
    <property type="evidence" value="ECO:0007669"/>
    <property type="project" value="UniProtKB-ARBA"/>
</dbReference>
<evidence type="ECO:0000313" key="13">
    <source>
        <dbReference type="Proteomes" id="UP001054252"/>
    </source>
</evidence>
<evidence type="ECO:0000313" key="12">
    <source>
        <dbReference type="EMBL" id="GKV22599.1"/>
    </source>
</evidence>
<comment type="pathway">
    <text evidence="2">Protein modification; protein ubiquitination.</text>
</comment>
<feature type="compositionally biased region" description="Polar residues" evidence="10">
    <location>
        <begin position="441"/>
        <end position="459"/>
    </location>
</feature>
<keyword evidence="4" id="KW-0808">Transferase</keyword>
<evidence type="ECO:0000256" key="7">
    <source>
        <dbReference type="ARBA" id="ARBA00022786"/>
    </source>
</evidence>
<dbReference type="InterPro" id="IPR013083">
    <property type="entry name" value="Znf_RING/FYVE/PHD"/>
</dbReference>
<evidence type="ECO:0000256" key="9">
    <source>
        <dbReference type="PROSITE-ProRule" id="PRU00175"/>
    </source>
</evidence>
<evidence type="ECO:0000256" key="8">
    <source>
        <dbReference type="ARBA" id="ARBA00022833"/>
    </source>
</evidence>
<keyword evidence="13" id="KW-1185">Reference proteome</keyword>
<proteinExistence type="predicted"/>
<comment type="catalytic activity">
    <reaction evidence="1">
        <text>S-ubiquitinyl-[E2 ubiquitin-conjugating enzyme]-L-cysteine + [acceptor protein]-L-lysine = [E2 ubiquitin-conjugating enzyme]-L-cysteine + N(6)-ubiquitinyl-[acceptor protein]-L-lysine.</text>
        <dbReference type="EC" id="2.3.2.27"/>
    </reaction>
</comment>
<dbReference type="GO" id="GO:0008270">
    <property type="term" value="F:zinc ion binding"/>
    <property type="evidence" value="ECO:0007669"/>
    <property type="project" value="UniProtKB-KW"/>
</dbReference>
<dbReference type="SMART" id="SM00184">
    <property type="entry name" value="RING"/>
    <property type="match status" value="1"/>
</dbReference>
<organism evidence="12 13">
    <name type="scientific">Rubroshorea leprosula</name>
    <dbReference type="NCBI Taxonomy" id="152421"/>
    <lineage>
        <taxon>Eukaryota</taxon>
        <taxon>Viridiplantae</taxon>
        <taxon>Streptophyta</taxon>
        <taxon>Embryophyta</taxon>
        <taxon>Tracheophyta</taxon>
        <taxon>Spermatophyta</taxon>
        <taxon>Magnoliopsida</taxon>
        <taxon>eudicotyledons</taxon>
        <taxon>Gunneridae</taxon>
        <taxon>Pentapetalae</taxon>
        <taxon>rosids</taxon>
        <taxon>malvids</taxon>
        <taxon>Malvales</taxon>
        <taxon>Dipterocarpaceae</taxon>
        <taxon>Rubroshorea</taxon>
    </lineage>
</organism>
<keyword evidence="7" id="KW-0833">Ubl conjugation pathway</keyword>
<dbReference type="Pfam" id="PF13639">
    <property type="entry name" value="zf-RING_2"/>
    <property type="match status" value="1"/>
</dbReference>
<evidence type="ECO:0000256" key="3">
    <source>
        <dbReference type="ARBA" id="ARBA00012483"/>
    </source>
</evidence>
<dbReference type="EC" id="2.3.2.27" evidence="3"/>
<gene>
    <name evidence="12" type="ORF">SLEP1_g32457</name>
</gene>
<keyword evidence="5" id="KW-0479">Metal-binding</keyword>
<dbReference type="SUPFAM" id="SSF57850">
    <property type="entry name" value="RING/U-box"/>
    <property type="match status" value="1"/>
</dbReference>
<dbReference type="PROSITE" id="PS50089">
    <property type="entry name" value="ZF_RING_2"/>
    <property type="match status" value="1"/>
</dbReference>
<feature type="region of interest" description="Disordered" evidence="10">
    <location>
        <begin position="441"/>
        <end position="466"/>
    </location>
</feature>
<feature type="region of interest" description="Disordered" evidence="10">
    <location>
        <begin position="298"/>
        <end position="321"/>
    </location>
</feature>
<feature type="region of interest" description="Disordered" evidence="10">
    <location>
        <begin position="501"/>
        <end position="536"/>
    </location>
</feature>
<dbReference type="PANTHER" id="PTHR22937:SF224">
    <property type="entry name" value="E3 UBIQUITIN-PROTEIN LIGASE MBR1-RELATED"/>
    <property type="match status" value="1"/>
</dbReference>
<dbReference type="PANTHER" id="PTHR22937">
    <property type="entry name" value="E3 UBIQUITIN-PROTEIN LIGASE RNF165"/>
    <property type="match status" value="1"/>
</dbReference>
<feature type="domain" description="RING-type" evidence="11">
    <location>
        <begin position="665"/>
        <end position="706"/>
    </location>
</feature>
<dbReference type="EMBL" id="BPVZ01000060">
    <property type="protein sequence ID" value="GKV22599.1"/>
    <property type="molecule type" value="Genomic_DNA"/>
</dbReference>
<accession>A0AAV5KDD0</accession>
<dbReference type="Gene3D" id="3.30.40.10">
    <property type="entry name" value="Zinc/RING finger domain, C3HC4 (zinc finger)"/>
    <property type="match status" value="1"/>
</dbReference>
<feature type="compositionally biased region" description="Low complexity" evidence="10">
    <location>
        <begin position="514"/>
        <end position="529"/>
    </location>
</feature>
<protein>
    <recommendedName>
        <fullName evidence="3">RING-type E3 ubiquitin transferase</fullName>
        <ecNumber evidence="3">2.3.2.27</ecNumber>
    </recommendedName>
</protein>
<feature type="compositionally biased region" description="Low complexity" evidence="10">
    <location>
        <begin position="266"/>
        <end position="275"/>
    </location>
</feature>
<evidence type="ECO:0000256" key="4">
    <source>
        <dbReference type="ARBA" id="ARBA00022679"/>
    </source>
</evidence>